<dbReference type="OrthoDB" id="10414087at2759"/>
<keyword evidence="3" id="KW-0732">Signal</keyword>
<dbReference type="EMBL" id="CAJVRM010000318">
    <property type="protein sequence ID" value="CAG8979539.1"/>
    <property type="molecule type" value="Genomic_DNA"/>
</dbReference>
<feature type="transmembrane region" description="Helical" evidence="2">
    <location>
        <begin position="123"/>
        <end position="145"/>
    </location>
</feature>
<gene>
    <name evidence="4" type="ORF">HYALB_00004992</name>
</gene>
<feature type="transmembrane region" description="Helical" evidence="2">
    <location>
        <begin position="190"/>
        <end position="212"/>
    </location>
</feature>
<keyword evidence="2" id="KW-1133">Transmembrane helix</keyword>
<reference evidence="4" key="1">
    <citation type="submission" date="2021-07" db="EMBL/GenBank/DDBJ databases">
        <authorList>
            <person name="Durling M."/>
        </authorList>
    </citation>
    <scope>NUCLEOTIDE SEQUENCE</scope>
</reference>
<name>A0A9N9LW54_9HELO</name>
<keyword evidence="5" id="KW-1185">Reference proteome</keyword>
<keyword evidence="2" id="KW-0812">Transmembrane</keyword>
<evidence type="ECO:0000313" key="5">
    <source>
        <dbReference type="Proteomes" id="UP000701801"/>
    </source>
</evidence>
<evidence type="ECO:0000256" key="1">
    <source>
        <dbReference type="SAM" id="MobiDB-lite"/>
    </source>
</evidence>
<dbReference type="Proteomes" id="UP000701801">
    <property type="component" value="Unassembled WGS sequence"/>
</dbReference>
<feature type="transmembrane region" description="Helical" evidence="2">
    <location>
        <begin position="44"/>
        <end position="64"/>
    </location>
</feature>
<evidence type="ECO:0000313" key="4">
    <source>
        <dbReference type="EMBL" id="CAG8979539.1"/>
    </source>
</evidence>
<keyword evidence="2" id="KW-0472">Membrane</keyword>
<evidence type="ECO:0000256" key="2">
    <source>
        <dbReference type="SAM" id="Phobius"/>
    </source>
</evidence>
<proteinExistence type="predicted"/>
<sequence>MQFRSIALVATVALSTFAEASPPRKHLELRELQTREPKDGRKTAIAGALGALVGLVGMPLTFMFHTANHNPGAKAVAPEPPKAADPAASTACLNPKVAPVAVTTRDLETVAAPPAIGGTTAKLYGVGAGLGLLGAAVGSALPFVFTRPGPKPVPAPAPAPAEVNGTTDCSPKPKAPSAPLVARALNKEKLGAGAAGVGLITAIASSIFPFIFTRPGPKPKSIESLDNSNSSLATDEATFTLSAFRNNVSIAETVSFPHTLNLGVPATLALDCGNIAVTLRQFEAFTCDFKLPSNMPNATLTGENPGQSLSFEVAGDCVGVEFKVTNDCADCPTPLNVDCQGNVDGTDNEVALCATGSTLAKC</sequence>
<evidence type="ECO:0000256" key="3">
    <source>
        <dbReference type="SAM" id="SignalP"/>
    </source>
</evidence>
<accession>A0A9N9LW54</accession>
<comment type="caution">
    <text evidence="4">The sequence shown here is derived from an EMBL/GenBank/DDBJ whole genome shotgun (WGS) entry which is preliminary data.</text>
</comment>
<feature type="chain" id="PRO_5040438757" evidence="3">
    <location>
        <begin position="21"/>
        <end position="362"/>
    </location>
</feature>
<dbReference type="AlphaFoldDB" id="A0A9N9LW54"/>
<feature type="region of interest" description="Disordered" evidence="1">
    <location>
        <begin position="156"/>
        <end position="175"/>
    </location>
</feature>
<feature type="signal peptide" evidence="3">
    <location>
        <begin position="1"/>
        <end position="20"/>
    </location>
</feature>
<protein>
    <submittedName>
        <fullName evidence="4">Uncharacterized protein</fullName>
    </submittedName>
</protein>
<organism evidence="4 5">
    <name type="scientific">Hymenoscyphus albidus</name>
    <dbReference type="NCBI Taxonomy" id="595503"/>
    <lineage>
        <taxon>Eukaryota</taxon>
        <taxon>Fungi</taxon>
        <taxon>Dikarya</taxon>
        <taxon>Ascomycota</taxon>
        <taxon>Pezizomycotina</taxon>
        <taxon>Leotiomycetes</taxon>
        <taxon>Helotiales</taxon>
        <taxon>Helotiaceae</taxon>
        <taxon>Hymenoscyphus</taxon>
    </lineage>
</organism>